<evidence type="ECO:0000313" key="1">
    <source>
        <dbReference type="EMBL" id="KIC06023.1"/>
    </source>
</evidence>
<organism evidence="1 2">
    <name type="scientific">Morococcus cerebrosus</name>
    <dbReference type="NCBI Taxonomy" id="1056807"/>
    <lineage>
        <taxon>Bacteria</taxon>
        <taxon>Pseudomonadati</taxon>
        <taxon>Pseudomonadota</taxon>
        <taxon>Betaproteobacteria</taxon>
        <taxon>Neisseriales</taxon>
        <taxon>Neisseriaceae</taxon>
        <taxon>Morococcus</taxon>
    </lineage>
</organism>
<name>A0A0C1EB16_9NEIS</name>
<protein>
    <submittedName>
        <fullName evidence="1">Uncharacterized protein</fullName>
    </submittedName>
</protein>
<gene>
    <name evidence="1" type="ORF">MCC93_25180</name>
</gene>
<dbReference type="EMBL" id="JUFZ01000125">
    <property type="protein sequence ID" value="KIC06023.1"/>
    <property type="molecule type" value="Genomic_DNA"/>
</dbReference>
<reference evidence="1 2" key="1">
    <citation type="submission" date="2014-12" db="EMBL/GenBank/DDBJ databases">
        <title>Genome sequence of Morococcus cerebrosus.</title>
        <authorList>
            <person name="Shin S.-K."/>
            <person name="Yi H."/>
        </authorList>
    </citation>
    <scope>NUCLEOTIDE SEQUENCE [LARGE SCALE GENOMIC DNA]</scope>
    <source>
        <strain evidence="1 2">CIP 81.93</strain>
    </source>
</reference>
<sequence>MKKGRLKTEIRVSDDLYYIGQNKNFRDGSLSGRFTSSAIPRSSESPATVPLHLRI</sequence>
<evidence type="ECO:0000313" key="2">
    <source>
        <dbReference type="Proteomes" id="UP000031390"/>
    </source>
</evidence>
<comment type="caution">
    <text evidence="1">The sequence shown here is derived from an EMBL/GenBank/DDBJ whole genome shotgun (WGS) entry which is preliminary data.</text>
</comment>
<accession>A0A0C1EB16</accession>
<dbReference type="AlphaFoldDB" id="A0A0C1EB16"/>
<dbReference type="Proteomes" id="UP000031390">
    <property type="component" value="Unassembled WGS sequence"/>
</dbReference>
<proteinExistence type="predicted"/>